<dbReference type="RefSeq" id="WP_246528237.1">
    <property type="nucleotide sequence ID" value="NZ_BAAAJD010000042.1"/>
</dbReference>
<dbReference type="SUPFAM" id="SSF53474">
    <property type="entry name" value="alpha/beta-Hydrolases"/>
    <property type="match status" value="1"/>
</dbReference>
<accession>A0A7W8QLA5</accession>
<keyword evidence="2" id="KW-1133">Transmembrane helix</keyword>
<keyword evidence="2" id="KW-0472">Membrane</keyword>
<organism evidence="4 5">
    <name type="scientific">Nocardiopsis composta</name>
    <dbReference type="NCBI Taxonomy" id="157465"/>
    <lineage>
        <taxon>Bacteria</taxon>
        <taxon>Bacillati</taxon>
        <taxon>Actinomycetota</taxon>
        <taxon>Actinomycetes</taxon>
        <taxon>Streptosporangiales</taxon>
        <taxon>Nocardiopsidaceae</taxon>
        <taxon>Nocardiopsis</taxon>
    </lineage>
</organism>
<dbReference type="Proteomes" id="UP000572635">
    <property type="component" value="Unassembled WGS sequence"/>
</dbReference>
<sequence>MLRPRRAPERGASLVEYGAVILLVAGIVATVALTDVPSRVGGMFSHGMDCVLRLGECERPDGDPDGPQAAPEDDGAPPDGRVVVPPDEEAAQPENADLPEEEGRPGNADLPTAVGPADEEVVVEPVSWFGGGPELAPDPETKPDEVNDWWEGLSEAEREEVMREEPEHIRDLDGVPAEIRNELNREFLDAEVERLLEEEGQSADEALEFTLDEVRDDVPGAPSLELWEMLKLQRTVSADGSDHYILTLDPDEGRAIVSTGNPDTADNVATLVPGTGIEWTAINGQLGRAQNLRDAATRVDEEADHAVVSWIGYDTPSWGQAPFGGKAEDGKDDLQDFQYGLRVTHEGGPSNNTLIGHSYGSVVVGHAARNDSGVYVDNIVLVGSPGIGGSVDELNFDGDVGDVHVAMSDEDWINQNTLKGFHDYDGLYDDLEQSGVSIIDTGPETEHDGYFNQQEDENSGEKVDTIELRQFGGIIAGAG</sequence>
<dbReference type="EMBL" id="JACHDB010000001">
    <property type="protein sequence ID" value="MBB5432349.1"/>
    <property type="molecule type" value="Genomic_DNA"/>
</dbReference>
<dbReference type="InterPro" id="IPR029058">
    <property type="entry name" value="AB_hydrolase_fold"/>
</dbReference>
<feature type="region of interest" description="Disordered" evidence="1">
    <location>
        <begin position="55"/>
        <end position="115"/>
    </location>
</feature>
<evidence type="ECO:0000259" key="3">
    <source>
        <dbReference type="Pfam" id="PF06259"/>
    </source>
</evidence>
<evidence type="ECO:0000256" key="2">
    <source>
        <dbReference type="SAM" id="Phobius"/>
    </source>
</evidence>
<proteinExistence type="predicted"/>
<evidence type="ECO:0000313" key="5">
    <source>
        <dbReference type="Proteomes" id="UP000572635"/>
    </source>
</evidence>
<feature type="transmembrane region" description="Helical" evidence="2">
    <location>
        <begin position="12"/>
        <end position="33"/>
    </location>
</feature>
<dbReference type="AlphaFoldDB" id="A0A7W8QLA5"/>
<protein>
    <submittedName>
        <fullName evidence="4">Pimeloyl-ACP methyl ester carboxylesterase/Flp pilus assembly pilin Flp</fullName>
    </submittedName>
</protein>
<feature type="domain" description="DUF1023" evidence="3">
    <location>
        <begin position="249"/>
        <end position="415"/>
    </location>
</feature>
<comment type="caution">
    <text evidence="4">The sequence shown here is derived from an EMBL/GenBank/DDBJ whole genome shotgun (WGS) entry which is preliminary data.</text>
</comment>
<evidence type="ECO:0000256" key="1">
    <source>
        <dbReference type="SAM" id="MobiDB-lite"/>
    </source>
</evidence>
<gene>
    <name evidence="4" type="ORF">HDA36_002433</name>
</gene>
<keyword evidence="2" id="KW-0812">Transmembrane</keyword>
<dbReference type="InterPro" id="IPR010427">
    <property type="entry name" value="DUF1023"/>
</dbReference>
<name>A0A7W8QLA5_9ACTN</name>
<evidence type="ECO:0000313" key="4">
    <source>
        <dbReference type="EMBL" id="MBB5432349.1"/>
    </source>
</evidence>
<dbReference type="Pfam" id="PF06259">
    <property type="entry name" value="Abhydrolase_8"/>
    <property type="match status" value="1"/>
</dbReference>
<keyword evidence="5" id="KW-1185">Reference proteome</keyword>
<reference evidence="4 5" key="1">
    <citation type="submission" date="2020-08" db="EMBL/GenBank/DDBJ databases">
        <title>Sequencing the genomes of 1000 actinobacteria strains.</title>
        <authorList>
            <person name="Klenk H.-P."/>
        </authorList>
    </citation>
    <scope>NUCLEOTIDE SEQUENCE [LARGE SCALE GENOMIC DNA]</scope>
    <source>
        <strain evidence="4 5">DSM 44551</strain>
    </source>
</reference>